<protein>
    <submittedName>
        <fullName evidence="1">2923_t:CDS:1</fullName>
    </submittedName>
</protein>
<organism evidence="1 2">
    <name type="scientific">Funneliformis caledonium</name>
    <dbReference type="NCBI Taxonomy" id="1117310"/>
    <lineage>
        <taxon>Eukaryota</taxon>
        <taxon>Fungi</taxon>
        <taxon>Fungi incertae sedis</taxon>
        <taxon>Mucoromycota</taxon>
        <taxon>Glomeromycotina</taxon>
        <taxon>Glomeromycetes</taxon>
        <taxon>Glomerales</taxon>
        <taxon>Glomeraceae</taxon>
        <taxon>Funneliformis</taxon>
    </lineage>
</organism>
<gene>
    <name evidence="1" type="ORF">FCALED_LOCUS14358</name>
</gene>
<evidence type="ECO:0000313" key="1">
    <source>
        <dbReference type="EMBL" id="CAG8720315.1"/>
    </source>
</evidence>
<dbReference type="EMBL" id="CAJVPQ010010111">
    <property type="protein sequence ID" value="CAG8720315.1"/>
    <property type="molecule type" value="Genomic_DNA"/>
</dbReference>
<proteinExistence type="predicted"/>
<dbReference type="AlphaFoldDB" id="A0A9N9NC75"/>
<dbReference type="Proteomes" id="UP000789570">
    <property type="component" value="Unassembled WGS sequence"/>
</dbReference>
<sequence length="67" mass="7560">KKYNLRKNIRLGGIIENIVPNRGFSNDLSQDILVNPLNDPIEVDISSNNSDQIIKPIQPIEKLFISS</sequence>
<accession>A0A9N9NC75</accession>
<evidence type="ECO:0000313" key="2">
    <source>
        <dbReference type="Proteomes" id="UP000789570"/>
    </source>
</evidence>
<dbReference type="OrthoDB" id="2490748at2759"/>
<feature type="non-terminal residue" evidence="1">
    <location>
        <position position="1"/>
    </location>
</feature>
<keyword evidence="2" id="KW-1185">Reference proteome</keyword>
<comment type="caution">
    <text evidence="1">The sequence shown here is derived from an EMBL/GenBank/DDBJ whole genome shotgun (WGS) entry which is preliminary data.</text>
</comment>
<reference evidence="1" key="1">
    <citation type="submission" date="2021-06" db="EMBL/GenBank/DDBJ databases">
        <authorList>
            <person name="Kallberg Y."/>
            <person name="Tangrot J."/>
            <person name="Rosling A."/>
        </authorList>
    </citation>
    <scope>NUCLEOTIDE SEQUENCE</scope>
    <source>
        <strain evidence="1">UK204</strain>
    </source>
</reference>
<name>A0A9N9NC75_9GLOM</name>